<dbReference type="EMBL" id="JAJPPU010000002">
    <property type="protein sequence ID" value="MCD8473273.1"/>
    <property type="molecule type" value="Genomic_DNA"/>
</dbReference>
<reference evidence="1" key="1">
    <citation type="submission" date="2021-11" db="EMBL/GenBank/DDBJ databases">
        <title>Genome sequence of Xylella taiwanensis PLS432.</title>
        <authorList>
            <person name="Weng L.-W."/>
            <person name="Su C.-C."/>
            <person name="Tsai C.-W."/>
            <person name="Kuo C.-H."/>
        </authorList>
    </citation>
    <scope>NUCLEOTIDE SEQUENCE</scope>
    <source>
        <strain evidence="1">PLS432</strain>
    </source>
</reference>
<comment type="caution">
    <text evidence="1">The sequence shown here is derived from an EMBL/GenBank/DDBJ whole genome shotgun (WGS) entry which is preliminary data.</text>
</comment>
<proteinExistence type="predicted"/>
<dbReference type="Proteomes" id="UP001430701">
    <property type="component" value="Unassembled WGS sequence"/>
</dbReference>
<dbReference type="PROSITE" id="PS51257">
    <property type="entry name" value="PROKAR_LIPOPROTEIN"/>
    <property type="match status" value="1"/>
</dbReference>
<gene>
    <name evidence="1" type="ORF">LPH55_07345</name>
</gene>
<organism evidence="1 2">
    <name type="scientific">Xylella taiwanensis</name>
    <dbReference type="NCBI Taxonomy" id="1444770"/>
    <lineage>
        <taxon>Bacteria</taxon>
        <taxon>Pseudomonadati</taxon>
        <taxon>Pseudomonadota</taxon>
        <taxon>Gammaproteobacteria</taxon>
        <taxon>Lysobacterales</taxon>
        <taxon>Lysobacteraceae</taxon>
        <taxon>Xylella</taxon>
    </lineage>
</organism>
<evidence type="ECO:0000313" key="1">
    <source>
        <dbReference type="EMBL" id="MCD8473273.1"/>
    </source>
</evidence>
<protein>
    <submittedName>
        <fullName evidence="1">Uncharacterized protein</fullName>
    </submittedName>
</protein>
<evidence type="ECO:0000313" key="2">
    <source>
        <dbReference type="Proteomes" id="UP001430701"/>
    </source>
</evidence>
<sequence>MSAMLMRCCWWLVALVAMALVFVAYSAFVVGCCAVAMVYRHVASWVRWAFCDAYRYSLARPIVAYILSPRCVKWGDNAMECDAAARRRGNK</sequence>
<name>A0ABS8TUL1_9GAMM</name>
<accession>A0ABS8TUL1</accession>
<dbReference type="RefSeq" id="WP_232120181.1">
    <property type="nucleotide sequence ID" value="NZ_JAJPPU010000002.1"/>
</dbReference>
<keyword evidence="2" id="KW-1185">Reference proteome</keyword>